<dbReference type="EMBL" id="AVOX01000055">
    <property type="protein sequence ID" value="ERF77598.1"/>
    <property type="molecule type" value="Genomic_DNA"/>
</dbReference>
<comment type="caution">
    <text evidence="2">The sequence shown here is derived from an EMBL/GenBank/DDBJ whole genome shotgun (WGS) entry which is preliminary data.</text>
</comment>
<dbReference type="AlphaFoldDB" id="U1GYL5"/>
<organism evidence="2 3">
    <name type="scientific">Gallibacterium anatis 12656/12</name>
    <dbReference type="NCBI Taxonomy" id="1195244"/>
    <lineage>
        <taxon>Bacteria</taxon>
        <taxon>Pseudomonadati</taxon>
        <taxon>Pseudomonadota</taxon>
        <taxon>Gammaproteobacteria</taxon>
        <taxon>Pasteurellales</taxon>
        <taxon>Pasteurellaceae</taxon>
        <taxon>Gallibacterium</taxon>
    </lineage>
</organism>
<evidence type="ECO:0000313" key="2">
    <source>
        <dbReference type="EMBL" id="ERF77598.1"/>
    </source>
</evidence>
<dbReference type="PATRIC" id="fig|1195244.3.peg.2024"/>
<reference evidence="2 3" key="1">
    <citation type="journal article" date="2013" name="Genome Announc.">
        <title>Draft Genome Sequence of Gallibacterium anatis bv. haemolytica 12656-12 Liver, an Isolate Obtained from the Liver of a Septicemic Chicken.</title>
        <authorList>
            <person name="Kudirkiene E."/>
            <person name="Christensen H."/>
            <person name="Bojesen A.M."/>
        </authorList>
    </citation>
    <scope>NUCLEOTIDE SEQUENCE [LARGE SCALE GENOMIC DNA]</scope>
    <source>
        <strain evidence="2">12656/12</strain>
    </source>
</reference>
<proteinExistence type="predicted"/>
<gene>
    <name evidence="2" type="ORF">N561_10560</name>
</gene>
<dbReference type="Proteomes" id="UP000016529">
    <property type="component" value="Unassembled WGS sequence"/>
</dbReference>
<dbReference type="NCBIfam" id="TIGR03759">
    <property type="entry name" value="conj_TIGR03759"/>
    <property type="match status" value="1"/>
</dbReference>
<feature type="signal peptide" evidence="1">
    <location>
        <begin position="1"/>
        <end position="23"/>
    </location>
</feature>
<evidence type="ECO:0000256" key="1">
    <source>
        <dbReference type="SAM" id="SignalP"/>
    </source>
</evidence>
<feature type="chain" id="PRO_5004610509" evidence="1">
    <location>
        <begin position="24"/>
        <end position="252"/>
    </location>
</feature>
<evidence type="ECO:0000313" key="3">
    <source>
        <dbReference type="Proteomes" id="UP000016529"/>
    </source>
</evidence>
<sequence>MNKIASWVGLPLLGLCVSLNANAADTLNRNSPLRSATSNHTTTIEKLLDTNTLTQSELQQNAQEWGLTKEEWQRYLQIQKGERGVWSPNLDPLTTLGIEAKTEAERNRYAEMLARKMYERVERELAFQRAYDKAFAKLYPNELPFEVKPHILQASGRVIYFTRLDNCAKCELDISRILSHVDKNTPIDIYVVGSNDKAIREWAKKHQIDPIKVQKRLITLNHDTGYWLQYAKGKIPAAFQIQQDGQWQSLVY</sequence>
<dbReference type="InterPro" id="IPR022293">
    <property type="entry name" value="Integrating-conj_element"/>
</dbReference>
<protein>
    <submittedName>
        <fullName evidence="2">Integrating conjugative element protein</fullName>
    </submittedName>
</protein>
<name>U1GYL5_9PAST</name>
<keyword evidence="1" id="KW-0732">Signal</keyword>
<accession>U1GYL5</accession>
<dbReference type="RefSeq" id="WP_021462252.1">
    <property type="nucleotide sequence ID" value="NZ_AVOX01000055.1"/>
</dbReference>